<protein>
    <submittedName>
        <fullName evidence="7">Putative outer membrane starch-binding protein</fullName>
    </submittedName>
</protein>
<dbReference type="AlphaFoldDB" id="A0A4V6NMR8"/>
<dbReference type="InterPro" id="IPR012944">
    <property type="entry name" value="SusD_RagB_dom"/>
</dbReference>
<evidence type="ECO:0000313" key="7">
    <source>
        <dbReference type="EMBL" id="TCO09871.1"/>
    </source>
</evidence>
<keyword evidence="4" id="KW-0472">Membrane</keyword>
<keyword evidence="3" id="KW-0732">Signal</keyword>
<comment type="caution">
    <text evidence="7">The sequence shown here is derived from an EMBL/GenBank/DDBJ whole genome shotgun (WGS) entry which is preliminary data.</text>
</comment>
<organism evidence="7 8">
    <name type="scientific">Natronoflexus pectinivorans</name>
    <dbReference type="NCBI Taxonomy" id="682526"/>
    <lineage>
        <taxon>Bacteria</taxon>
        <taxon>Pseudomonadati</taxon>
        <taxon>Bacteroidota</taxon>
        <taxon>Bacteroidia</taxon>
        <taxon>Marinilabiliales</taxon>
        <taxon>Marinilabiliaceae</taxon>
        <taxon>Natronoflexus</taxon>
    </lineage>
</organism>
<evidence type="ECO:0000256" key="3">
    <source>
        <dbReference type="ARBA" id="ARBA00022729"/>
    </source>
</evidence>
<dbReference type="InterPro" id="IPR011990">
    <property type="entry name" value="TPR-like_helical_dom_sf"/>
</dbReference>
<comment type="similarity">
    <text evidence="2">Belongs to the SusD family.</text>
</comment>
<evidence type="ECO:0000259" key="6">
    <source>
        <dbReference type="Pfam" id="PF07980"/>
    </source>
</evidence>
<dbReference type="RefSeq" id="WP_165921805.1">
    <property type="nucleotide sequence ID" value="NZ_SLWK01000002.1"/>
</dbReference>
<gene>
    <name evidence="7" type="ORF">EV194_102300</name>
</gene>
<keyword evidence="8" id="KW-1185">Reference proteome</keyword>
<dbReference type="PROSITE" id="PS51257">
    <property type="entry name" value="PROKAR_LIPOPROTEIN"/>
    <property type="match status" value="1"/>
</dbReference>
<proteinExistence type="inferred from homology"/>
<keyword evidence="5" id="KW-0998">Cell outer membrane</keyword>
<sequence length="536" mass="61252">MRNILKLLAGSLMAVILITGCDDILEVDSDRLLLEENHTINTTFDAMYGKTGVYAKLQELGRRYVLLGELRGDMMDITNNAGRDLREISEFNISPDNPYADIRDYYAVINQCNYIISKLDTSVVIQAEKVLMREMAAVKAVRAWTYLQMALNYGSVRYYEEPLLTINAAKKDFPELSLNDLLPILIADLEPWRNILPPNEFTIDGNITSLEVNFPVRFVLGDLYLWNGEYERAALEYRNLMVAEFIIAWSIRNTWEVTGSAFTGQNRTWWNAFDIENIHAERLTIMAKSTEYGSGAFLDSIMVYNFEVAPSNAAVETFLEQTYYHNANVTTDGDLRRVHTFYLFDEMFGTVPDQYVGQSGYISKYVNYASTESASAIFIYRAAQLHLRYAEAVNRAGKPNLAFSVIKHGLKEQVIMNDSIVPSRERTANLPTYMDFSHAFFNNSRGIRERGSGNVSTVNSFRIPSLPTLQDSIRYVEDMIIEEYALELAYEGHRFHDLMRVALRRNDPGYLARMVARRNSALEGILSDPNSWYLPK</sequence>
<reference evidence="7 8" key="1">
    <citation type="submission" date="2019-03" db="EMBL/GenBank/DDBJ databases">
        <title>Genomic Encyclopedia of Type Strains, Phase IV (KMG-IV): sequencing the most valuable type-strain genomes for metagenomic binning, comparative biology and taxonomic classification.</title>
        <authorList>
            <person name="Goeker M."/>
        </authorList>
    </citation>
    <scope>NUCLEOTIDE SEQUENCE [LARGE SCALE GENOMIC DNA]</scope>
    <source>
        <strain evidence="7 8">DSM 24179</strain>
    </source>
</reference>
<feature type="domain" description="RagB/SusD" evidence="6">
    <location>
        <begin position="361"/>
        <end position="501"/>
    </location>
</feature>
<name>A0A4V6NMR8_9BACT</name>
<evidence type="ECO:0000256" key="5">
    <source>
        <dbReference type="ARBA" id="ARBA00023237"/>
    </source>
</evidence>
<accession>A0A4V6NMR8</accession>
<comment type="subcellular location">
    <subcellularLocation>
        <location evidence="1">Cell outer membrane</location>
    </subcellularLocation>
</comment>
<evidence type="ECO:0000256" key="1">
    <source>
        <dbReference type="ARBA" id="ARBA00004442"/>
    </source>
</evidence>
<dbReference type="Proteomes" id="UP000295221">
    <property type="component" value="Unassembled WGS sequence"/>
</dbReference>
<dbReference type="SUPFAM" id="SSF48452">
    <property type="entry name" value="TPR-like"/>
    <property type="match status" value="1"/>
</dbReference>
<evidence type="ECO:0000313" key="8">
    <source>
        <dbReference type="Proteomes" id="UP000295221"/>
    </source>
</evidence>
<dbReference type="Gene3D" id="1.25.40.390">
    <property type="match status" value="1"/>
</dbReference>
<evidence type="ECO:0000256" key="4">
    <source>
        <dbReference type="ARBA" id="ARBA00023136"/>
    </source>
</evidence>
<dbReference type="Pfam" id="PF07980">
    <property type="entry name" value="SusD_RagB"/>
    <property type="match status" value="1"/>
</dbReference>
<dbReference type="EMBL" id="SLWK01000002">
    <property type="protein sequence ID" value="TCO09871.1"/>
    <property type="molecule type" value="Genomic_DNA"/>
</dbReference>
<evidence type="ECO:0000256" key="2">
    <source>
        <dbReference type="ARBA" id="ARBA00006275"/>
    </source>
</evidence>
<dbReference type="GO" id="GO:0009279">
    <property type="term" value="C:cell outer membrane"/>
    <property type="evidence" value="ECO:0007669"/>
    <property type="project" value="UniProtKB-SubCell"/>
</dbReference>